<sequence length="491" mass="56789">MSLNSLVNEKKLKRHHIEEKIDESDINIYDLPDPVLALIISFLPTKEAIRTSLVSKRWQHLWKDISKINLKEEYREIQLFREFVSKLLVVFDCLNFTKFSFSCYVRENATKVDEWLCGFINPRIEELSLDLELIEKPLVFPHHLFTFARLTKFHLNMDHVLDLPSSIFLPSLRSLSLKNIIFPDSSSADRLFSGCPSLEELTLIYCNWMNVKAITISSPLLQKVVIRDYKYDDDFSDSDYQSDEEDEEYDDGIGSQNGSKCCEIVVGGTNLKSFSYGGFPGNDYSLLSSNSVIEATINIDSPHDWFDDKDWEPLKDAGCFVSSLLEKLSCVERLRITETTFWVLKIRESLLWDVPVFSNLVEFRLFSDSPSELSYEPLLEMLKKTPCLRVISFENGVYMPIDRANMDPLPMCFKTHLKTIRIYNCGGLEKELHGIKILLQSATVLKTLHVRCRLYTLDKYSGTKKEVNTTEVYEKILKFPRASVNCELEFD</sequence>
<dbReference type="SUPFAM" id="SSF81383">
    <property type="entry name" value="F-box domain"/>
    <property type="match status" value="1"/>
</dbReference>
<dbReference type="STRING" id="3818.A0A445BFG2"/>
<reference evidence="2 3" key="1">
    <citation type="submission" date="2019-01" db="EMBL/GenBank/DDBJ databases">
        <title>Sequencing of cultivated peanut Arachis hypogaea provides insights into genome evolution and oil improvement.</title>
        <authorList>
            <person name="Chen X."/>
        </authorList>
    </citation>
    <scope>NUCLEOTIDE SEQUENCE [LARGE SCALE GENOMIC DNA]</scope>
    <source>
        <strain evidence="3">cv. Fuhuasheng</strain>
        <tissue evidence="2">Leaves</tissue>
    </source>
</reference>
<dbReference type="Gramene" id="arahy.Tifrunner.gnm2.ann2.Ah09g368100.1">
    <property type="protein sequence ID" value="arahy.Tifrunner.gnm2.ann2.Ah09g368100.1-CDS"/>
    <property type="gene ID" value="arahy.Tifrunner.gnm2.ann2.Ah09g368100"/>
</dbReference>
<dbReference type="InterPro" id="IPR006566">
    <property type="entry name" value="FBD"/>
</dbReference>
<dbReference type="Pfam" id="PF08387">
    <property type="entry name" value="FBD"/>
    <property type="match status" value="1"/>
</dbReference>
<dbReference type="SMART" id="SM00256">
    <property type="entry name" value="FBOX"/>
    <property type="match status" value="1"/>
</dbReference>
<dbReference type="Gene3D" id="3.80.10.10">
    <property type="entry name" value="Ribonuclease Inhibitor"/>
    <property type="match status" value="1"/>
</dbReference>
<feature type="domain" description="F-box" evidence="1">
    <location>
        <begin position="25"/>
        <end position="77"/>
    </location>
</feature>
<evidence type="ECO:0000313" key="3">
    <source>
        <dbReference type="Proteomes" id="UP000289738"/>
    </source>
</evidence>
<dbReference type="InterPro" id="IPR036047">
    <property type="entry name" value="F-box-like_dom_sf"/>
</dbReference>
<proteinExistence type="predicted"/>
<accession>A0A445BFG2</accession>
<comment type="caution">
    <text evidence="2">The sequence shown here is derived from an EMBL/GenBank/DDBJ whole genome shotgun (WGS) entry which is preliminary data.</text>
</comment>
<evidence type="ECO:0000259" key="1">
    <source>
        <dbReference type="PROSITE" id="PS50181"/>
    </source>
</evidence>
<organism evidence="2 3">
    <name type="scientific">Arachis hypogaea</name>
    <name type="common">Peanut</name>
    <dbReference type="NCBI Taxonomy" id="3818"/>
    <lineage>
        <taxon>Eukaryota</taxon>
        <taxon>Viridiplantae</taxon>
        <taxon>Streptophyta</taxon>
        <taxon>Embryophyta</taxon>
        <taxon>Tracheophyta</taxon>
        <taxon>Spermatophyta</taxon>
        <taxon>Magnoliopsida</taxon>
        <taxon>eudicotyledons</taxon>
        <taxon>Gunneridae</taxon>
        <taxon>Pentapetalae</taxon>
        <taxon>rosids</taxon>
        <taxon>fabids</taxon>
        <taxon>Fabales</taxon>
        <taxon>Fabaceae</taxon>
        <taxon>Papilionoideae</taxon>
        <taxon>50 kb inversion clade</taxon>
        <taxon>dalbergioids sensu lato</taxon>
        <taxon>Dalbergieae</taxon>
        <taxon>Pterocarpus clade</taxon>
        <taxon>Arachis</taxon>
    </lineage>
</organism>
<dbReference type="InterPro" id="IPR055411">
    <property type="entry name" value="LRR_FXL15/At3g58940/PEG3-like"/>
</dbReference>
<dbReference type="Pfam" id="PF24758">
    <property type="entry name" value="LRR_At5g56370"/>
    <property type="match status" value="1"/>
</dbReference>
<dbReference type="SUPFAM" id="SSF52047">
    <property type="entry name" value="RNI-like"/>
    <property type="match status" value="1"/>
</dbReference>
<dbReference type="InterPro" id="IPR032675">
    <property type="entry name" value="LRR_dom_sf"/>
</dbReference>
<protein>
    <recommendedName>
        <fullName evidence="1">F-box domain-containing protein</fullName>
    </recommendedName>
</protein>
<dbReference type="Pfam" id="PF00646">
    <property type="entry name" value="F-box"/>
    <property type="match status" value="1"/>
</dbReference>
<dbReference type="OrthoDB" id="1298252at2759"/>
<gene>
    <name evidence="2" type="ORF">Ahy_A09g042299</name>
</gene>
<dbReference type="PROSITE" id="PS50181">
    <property type="entry name" value="FBOX"/>
    <property type="match status" value="1"/>
</dbReference>
<evidence type="ECO:0000313" key="2">
    <source>
        <dbReference type="EMBL" id="RYR37410.1"/>
    </source>
</evidence>
<dbReference type="SMART" id="SM00579">
    <property type="entry name" value="FBD"/>
    <property type="match status" value="1"/>
</dbReference>
<name>A0A445BFG2_ARAHY</name>
<dbReference type="InterPro" id="IPR001810">
    <property type="entry name" value="F-box_dom"/>
</dbReference>
<dbReference type="AlphaFoldDB" id="A0A445BFG2"/>
<keyword evidence="3" id="KW-1185">Reference proteome</keyword>
<dbReference type="PANTHER" id="PTHR31900:SF30">
    <property type="entry name" value="SUPERFAMILY PROTEIN, PUTATIVE-RELATED"/>
    <property type="match status" value="1"/>
</dbReference>
<dbReference type="CDD" id="cd22160">
    <property type="entry name" value="F-box_AtFBL13-like"/>
    <property type="match status" value="1"/>
</dbReference>
<dbReference type="InterPro" id="IPR050232">
    <property type="entry name" value="FBL13/AtMIF1-like"/>
</dbReference>
<dbReference type="Proteomes" id="UP000289738">
    <property type="component" value="Chromosome A09"/>
</dbReference>
<dbReference type="Gene3D" id="1.20.1280.50">
    <property type="match status" value="1"/>
</dbReference>
<dbReference type="InterPro" id="IPR053781">
    <property type="entry name" value="F-box_AtFBL13-like"/>
</dbReference>
<dbReference type="PANTHER" id="PTHR31900">
    <property type="entry name" value="F-BOX/RNI SUPERFAMILY PROTEIN-RELATED"/>
    <property type="match status" value="1"/>
</dbReference>
<dbReference type="EMBL" id="SDMP01000009">
    <property type="protein sequence ID" value="RYR37410.1"/>
    <property type="molecule type" value="Genomic_DNA"/>
</dbReference>